<dbReference type="Proteomes" id="UP001164929">
    <property type="component" value="Chromosome 16"/>
</dbReference>
<gene>
    <name evidence="2" type="ORF">NC653_035747</name>
</gene>
<name>A0AAD6LI80_9ROSI</name>
<evidence type="ECO:0000313" key="2">
    <source>
        <dbReference type="EMBL" id="KAJ6967618.1"/>
    </source>
</evidence>
<keyword evidence="1" id="KW-1133">Transmembrane helix</keyword>
<comment type="caution">
    <text evidence="2">The sequence shown here is derived from an EMBL/GenBank/DDBJ whole genome shotgun (WGS) entry which is preliminary data.</text>
</comment>
<proteinExistence type="predicted"/>
<protein>
    <submittedName>
        <fullName evidence="2">Uncharacterized protein</fullName>
    </submittedName>
</protein>
<evidence type="ECO:0000313" key="3">
    <source>
        <dbReference type="Proteomes" id="UP001164929"/>
    </source>
</evidence>
<accession>A0AAD6LI80</accession>
<reference evidence="2 3" key="1">
    <citation type="journal article" date="2023" name="Mol. Ecol. Resour.">
        <title>Chromosome-level genome assembly of a triploid poplar Populus alba 'Berolinensis'.</title>
        <authorList>
            <person name="Chen S."/>
            <person name="Yu Y."/>
            <person name="Wang X."/>
            <person name="Wang S."/>
            <person name="Zhang T."/>
            <person name="Zhou Y."/>
            <person name="He R."/>
            <person name="Meng N."/>
            <person name="Wang Y."/>
            <person name="Liu W."/>
            <person name="Liu Z."/>
            <person name="Liu J."/>
            <person name="Guo Q."/>
            <person name="Huang H."/>
            <person name="Sederoff R.R."/>
            <person name="Wang G."/>
            <person name="Qu G."/>
            <person name="Chen S."/>
        </authorList>
    </citation>
    <scope>NUCLEOTIDE SEQUENCE [LARGE SCALE GENOMIC DNA]</scope>
    <source>
        <strain evidence="2">SC-2020</strain>
    </source>
</reference>
<keyword evidence="1" id="KW-0812">Transmembrane</keyword>
<sequence>MVEGGVVKAADKTELTECWKVTWKTPYIMRLAFSAGTGGLLFALVIPSHKVPKDKQETGSSSMVCMQRTACS</sequence>
<evidence type="ECO:0000256" key="1">
    <source>
        <dbReference type="SAM" id="Phobius"/>
    </source>
</evidence>
<organism evidence="2 3">
    <name type="scientific">Populus alba x Populus x berolinensis</name>
    <dbReference type="NCBI Taxonomy" id="444605"/>
    <lineage>
        <taxon>Eukaryota</taxon>
        <taxon>Viridiplantae</taxon>
        <taxon>Streptophyta</taxon>
        <taxon>Embryophyta</taxon>
        <taxon>Tracheophyta</taxon>
        <taxon>Spermatophyta</taxon>
        <taxon>Magnoliopsida</taxon>
        <taxon>eudicotyledons</taxon>
        <taxon>Gunneridae</taxon>
        <taxon>Pentapetalae</taxon>
        <taxon>rosids</taxon>
        <taxon>fabids</taxon>
        <taxon>Malpighiales</taxon>
        <taxon>Salicaceae</taxon>
        <taxon>Saliceae</taxon>
        <taxon>Populus</taxon>
    </lineage>
</organism>
<dbReference type="EMBL" id="JAQIZT010000016">
    <property type="protein sequence ID" value="KAJ6967618.1"/>
    <property type="molecule type" value="Genomic_DNA"/>
</dbReference>
<dbReference type="AlphaFoldDB" id="A0AAD6LI80"/>
<keyword evidence="1" id="KW-0472">Membrane</keyword>
<feature type="transmembrane region" description="Helical" evidence="1">
    <location>
        <begin position="27"/>
        <end position="46"/>
    </location>
</feature>
<keyword evidence="3" id="KW-1185">Reference proteome</keyword>